<evidence type="ECO:0000256" key="3">
    <source>
        <dbReference type="ARBA" id="ARBA00022475"/>
    </source>
</evidence>
<comment type="similarity">
    <text evidence="2">Belongs to the UPF0053 family.</text>
</comment>
<dbReference type="Pfam" id="PF03471">
    <property type="entry name" value="CorC_HlyC"/>
    <property type="match status" value="1"/>
</dbReference>
<organism evidence="14 15">
    <name type="scientific">Bittarella massiliensis</name>
    <name type="common">ex Durand et al. 2017</name>
    <dbReference type="NCBI Taxonomy" id="1720313"/>
    <lineage>
        <taxon>Bacteria</taxon>
        <taxon>Bacillati</taxon>
        <taxon>Bacillota</taxon>
        <taxon>Clostridia</taxon>
        <taxon>Eubacteriales</taxon>
        <taxon>Oscillospiraceae</taxon>
        <taxon>Bittarella (ex Durand et al. 2017)</taxon>
    </lineage>
</organism>
<dbReference type="InterPro" id="IPR005170">
    <property type="entry name" value="Transptr-assoc_dom"/>
</dbReference>
<evidence type="ECO:0000259" key="13">
    <source>
        <dbReference type="PROSITE" id="PS51846"/>
    </source>
</evidence>
<keyword evidence="3" id="KW-1003">Cell membrane</keyword>
<dbReference type="SUPFAM" id="SSF54631">
    <property type="entry name" value="CBS-domain pair"/>
    <property type="match status" value="1"/>
</dbReference>
<dbReference type="PROSITE" id="PS51371">
    <property type="entry name" value="CBS"/>
    <property type="match status" value="2"/>
</dbReference>
<dbReference type="InterPro" id="IPR000644">
    <property type="entry name" value="CBS_dom"/>
</dbReference>
<proteinExistence type="inferred from homology"/>
<dbReference type="FunFam" id="3.10.580.10:FF:000002">
    <property type="entry name" value="Magnesium/cobalt efflux protein CorC"/>
    <property type="match status" value="1"/>
</dbReference>
<dbReference type="PANTHER" id="PTHR43099:SF5">
    <property type="entry name" value="HLYC_CORC FAMILY TRANSPORTER"/>
    <property type="match status" value="1"/>
</dbReference>
<dbReference type="InterPro" id="IPR051676">
    <property type="entry name" value="UPF0053_domain"/>
</dbReference>
<accession>A0AAW5KBH8</accession>
<evidence type="ECO:0000256" key="5">
    <source>
        <dbReference type="ARBA" id="ARBA00022737"/>
    </source>
</evidence>
<dbReference type="EMBL" id="JANGAB010000005">
    <property type="protein sequence ID" value="MCQ4949968.1"/>
    <property type="molecule type" value="Genomic_DNA"/>
</dbReference>
<dbReference type="SMART" id="SM00116">
    <property type="entry name" value="CBS"/>
    <property type="match status" value="2"/>
</dbReference>
<dbReference type="Proteomes" id="UP001205063">
    <property type="component" value="Unassembled WGS sequence"/>
</dbReference>
<keyword evidence="6 10" id="KW-1133">Transmembrane helix</keyword>
<evidence type="ECO:0000256" key="9">
    <source>
        <dbReference type="PROSITE-ProRule" id="PRU00703"/>
    </source>
</evidence>
<dbReference type="GO" id="GO:0050660">
    <property type="term" value="F:flavin adenine dinucleotide binding"/>
    <property type="evidence" value="ECO:0007669"/>
    <property type="project" value="InterPro"/>
</dbReference>
<dbReference type="InterPro" id="IPR044751">
    <property type="entry name" value="Ion_transp-like_CBS"/>
</dbReference>
<evidence type="ECO:0000313" key="14">
    <source>
        <dbReference type="EMBL" id="MCQ4949968.1"/>
    </source>
</evidence>
<dbReference type="SUPFAM" id="SSF56176">
    <property type="entry name" value="FAD-binding/transporter-associated domain-like"/>
    <property type="match status" value="1"/>
</dbReference>
<evidence type="ECO:0000256" key="2">
    <source>
        <dbReference type="ARBA" id="ARBA00006337"/>
    </source>
</evidence>
<dbReference type="RefSeq" id="WP_256136364.1">
    <property type="nucleotide sequence ID" value="NZ_JANGAB010000005.1"/>
</dbReference>
<dbReference type="CDD" id="cd04590">
    <property type="entry name" value="CBS_pair_CorC_HlyC_assoc"/>
    <property type="match status" value="1"/>
</dbReference>
<comment type="caution">
    <text evidence="14">The sequence shown here is derived from an EMBL/GenBank/DDBJ whole genome shotgun (WGS) entry which is preliminary data.</text>
</comment>
<dbReference type="InterPro" id="IPR046342">
    <property type="entry name" value="CBS_dom_sf"/>
</dbReference>
<evidence type="ECO:0000256" key="4">
    <source>
        <dbReference type="ARBA" id="ARBA00022692"/>
    </source>
</evidence>
<gene>
    <name evidence="14" type="ORF">NE646_09880</name>
</gene>
<feature type="transmembrane region" description="Helical" evidence="11">
    <location>
        <begin position="62"/>
        <end position="83"/>
    </location>
</feature>
<protein>
    <submittedName>
        <fullName evidence="14">Hemolysin family protein</fullName>
    </submittedName>
</protein>
<evidence type="ECO:0000256" key="6">
    <source>
        <dbReference type="ARBA" id="ARBA00022989"/>
    </source>
</evidence>
<keyword evidence="4 10" id="KW-0812">Transmembrane</keyword>
<feature type="domain" description="CBS" evidence="12">
    <location>
        <begin position="224"/>
        <end position="284"/>
    </location>
</feature>
<name>A0AAW5KBH8_9FIRM</name>
<feature type="domain" description="CBS" evidence="12">
    <location>
        <begin position="286"/>
        <end position="343"/>
    </location>
</feature>
<dbReference type="PROSITE" id="PS51846">
    <property type="entry name" value="CNNM"/>
    <property type="match status" value="1"/>
</dbReference>
<dbReference type="InterPro" id="IPR002550">
    <property type="entry name" value="CNNM"/>
</dbReference>
<evidence type="ECO:0000256" key="7">
    <source>
        <dbReference type="ARBA" id="ARBA00023122"/>
    </source>
</evidence>
<dbReference type="SMART" id="SM01091">
    <property type="entry name" value="CorC_HlyC"/>
    <property type="match status" value="1"/>
</dbReference>
<evidence type="ECO:0000256" key="11">
    <source>
        <dbReference type="SAM" id="Phobius"/>
    </source>
</evidence>
<dbReference type="PANTHER" id="PTHR43099">
    <property type="entry name" value="UPF0053 PROTEIN YRKA"/>
    <property type="match status" value="1"/>
</dbReference>
<dbReference type="Pfam" id="PF00571">
    <property type="entry name" value="CBS"/>
    <property type="match status" value="2"/>
</dbReference>
<dbReference type="AlphaFoldDB" id="A0AAW5KBH8"/>
<evidence type="ECO:0000256" key="10">
    <source>
        <dbReference type="PROSITE-ProRule" id="PRU01193"/>
    </source>
</evidence>
<evidence type="ECO:0000256" key="8">
    <source>
        <dbReference type="ARBA" id="ARBA00023136"/>
    </source>
</evidence>
<comment type="subcellular location">
    <subcellularLocation>
        <location evidence="1">Cell membrane</location>
        <topology evidence="1">Multi-pass membrane protein</topology>
    </subcellularLocation>
</comment>
<keyword evidence="7 9" id="KW-0129">CBS domain</keyword>
<evidence type="ECO:0000256" key="1">
    <source>
        <dbReference type="ARBA" id="ARBA00004651"/>
    </source>
</evidence>
<reference evidence="14" key="1">
    <citation type="submission" date="2022-06" db="EMBL/GenBank/DDBJ databases">
        <title>Isolation of gut microbiota from human fecal samples.</title>
        <authorList>
            <person name="Pamer E.G."/>
            <person name="Barat B."/>
            <person name="Waligurski E."/>
            <person name="Medina S."/>
            <person name="Paddock L."/>
            <person name="Mostad J."/>
        </authorList>
    </citation>
    <scope>NUCLEOTIDE SEQUENCE</scope>
    <source>
        <strain evidence="14">DFI.7.96</strain>
    </source>
</reference>
<dbReference type="Pfam" id="PF01595">
    <property type="entry name" value="CNNM"/>
    <property type="match status" value="1"/>
</dbReference>
<keyword evidence="5" id="KW-0677">Repeat</keyword>
<evidence type="ECO:0000259" key="12">
    <source>
        <dbReference type="PROSITE" id="PS51371"/>
    </source>
</evidence>
<feature type="domain" description="CNNM transmembrane" evidence="13">
    <location>
        <begin position="3"/>
        <end position="205"/>
    </location>
</feature>
<dbReference type="GO" id="GO:0005886">
    <property type="term" value="C:plasma membrane"/>
    <property type="evidence" value="ECO:0007669"/>
    <property type="project" value="UniProtKB-SubCell"/>
</dbReference>
<dbReference type="InterPro" id="IPR036318">
    <property type="entry name" value="FAD-bd_PCMH-like_sf"/>
</dbReference>
<dbReference type="InterPro" id="IPR016169">
    <property type="entry name" value="FAD-bd_PCMH_sub2"/>
</dbReference>
<dbReference type="Gene3D" id="3.10.580.10">
    <property type="entry name" value="CBS-domain"/>
    <property type="match status" value="1"/>
</dbReference>
<dbReference type="Gene3D" id="3.30.465.10">
    <property type="match status" value="1"/>
</dbReference>
<keyword evidence="8 10" id="KW-0472">Membrane</keyword>
<sequence>MDSDSSLFLSIAILLVLIATNAFFAMSEIAVISVNEAKVQKLADGGSKAAGKLLFLTRTPSNFLSTIQVGITLSGFLASAVAADNFAGMLADALSFLPVDRGILQGGSLVLITLLLSYFTIVFGELVPKRIAMRRAQAVALRVAGVISLFYRIARPFVWLLAQSTNGILRLLGQKSGEDEEEITPEDVLLMVETGAKKGVFDGDEKELIENIFAFDDKTVGEVMTHRTDVSMVEDSDDIAAVKELARREGYSRIPVYHETADDVVGILYVKDLLDDSKQVEKAADCMRAPIYVPESMLCSKLLRTFQKEKVHMAIVVDEYGGTAGIVTMEDLLEDIVGDIADEYDREEADCQELAPGRYLFAGSIELEEVEEILGIALDYGGEYDTLAGLLIEELGYIPQQGDATVLPLGGGYCARVARMEERRIDRVLVWKEEPQAQAAAE</sequence>
<evidence type="ECO:0000313" key="15">
    <source>
        <dbReference type="Proteomes" id="UP001205063"/>
    </source>
</evidence>
<feature type="transmembrane region" description="Helical" evidence="11">
    <location>
        <begin position="103"/>
        <end position="127"/>
    </location>
</feature>
<feature type="transmembrane region" description="Helical" evidence="11">
    <location>
        <begin position="139"/>
        <end position="162"/>
    </location>
</feature>
<feature type="transmembrane region" description="Helical" evidence="11">
    <location>
        <begin position="6"/>
        <end position="32"/>
    </location>
</feature>